<keyword evidence="4" id="KW-0732">Signal</keyword>
<dbReference type="Proteomes" id="UP000093391">
    <property type="component" value="Chromosome"/>
</dbReference>
<feature type="chain" id="PRO_5008540043" description="Alpha/beta hydrolase" evidence="4">
    <location>
        <begin position="28"/>
        <end position="333"/>
    </location>
</feature>
<evidence type="ECO:0000313" key="6">
    <source>
        <dbReference type="Proteomes" id="UP000093391"/>
    </source>
</evidence>
<accession>A0A1B2M4C5</accession>
<dbReference type="InterPro" id="IPR052558">
    <property type="entry name" value="Siderophore_Hydrolase_D"/>
</dbReference>
<dbReference type="PANTHER" id="PTHR40841:SF2">
    <property type="entry name" value="SIDEROPHORE-DEGRADING ESTERASE (EUROFUNG)"/>
    <property type="match status" value="1"/>
</dbReference>
<organism evidence="5 6">
    <name type="scientific">Acinetobacter larvae</name>
    <dbReference type="NCBI Taxonomy" id="1789224"/>
    <lineage>
        <taxon>Bacteria</taxon>
        <taxon>Pseudomonadati</taxon>
        <taxon>Pseudomonadota</taxon>
        <taxon>Gammaproteobacteria</taxon>
        <taxon>Moraxellales</taxon>
        <taxon>Moraxellaceae</taxon>
        <taxon>Acinetobacter</taxon>
    </lineage>
</organism>
<keyword evidence="2" id="KW-0378">Hydrolase</keyword>
<name>A0A1B2M4C5_9GAMM</name>
<proteinExistence type="inferred from homology"/>
<dbReference type="PANTHER" id="PTHR40841">
    <property type="entry name" value="SIDEROPHORE TRIACETYLFUSARININE C ESTERASE"/>
    <property type="match status" value="1"/>
</dbReference>
<keyword evidence="6" id="KW-1185">Reference proteome</keyword>
<gene>
    <name evidence="5" type="ORF">BFG52_14365</name>
</gene>
<evidence type="ECO:0008006" key="7">
    <source>
        <dbReference type="Google" id="ProtNLM"/>
    </source>
</evidence>
<feature type="region of interest" description="Disordered" evidence="3">
    <location>
        <begin position="30"/>
        <end position="52"/>
    </location>
</feature>
<dbReference type="Pfam" id="PF00756">
    <property type="entry name" value="Esterase"/>
    <property type="match status" value="1"/>
</dbReference>
<dbReference type="Gene3D" id="3.40.50.1820">
    <property type="entry name" value="alpha/beta hydrolase"/>
    <property type="match status" value="1"/>
</dbReference>
<feature type="compositionally biased region" description="Polar residues" evidence="3">
    <location>
        <begin position="42"/>
        <end position="52"/>
    </location>
</feature>
<comment type="similarity">
    <text evidence="1">Belongs to the esterase D family.</text>
</comment>
<sequence>MLEFFVIARLVLCSVLLSAFTTAISHAQTTSSPAKPMHSGPQIPQQLPSTSQFQLHSQYTQQDYLIQVAQPSTPAPAQGYAVLYVLDGNATFDAARAMGASFAQGSARMGLVPTVIVSIGYPNTALFNVAARAKDYTPQPKHPIERNPEREYGGAQQFAQFIEQELKPKIQSDFHINPQQQSLYGHSFGGLFVLEQFFQEQQHFQRYIAASPSLWFDQYALTYSQQQWLQKSTKAHQTPAMLMITYGSSELRTDQDLAQKQQNEKQFIETFQQLPTQGLQFWSFVHPQEQHVSNLYASLPKALYLAACQDVNSCQNILGKPHAVATPTLSTGQ</sequence>
<evidence type="ECO:0000256" key="2">
    <source>
        <dbReference type="ARBA" id="ARBA00022801"/>
    </source>
</evidence>
<dbReference type="SUPFAM" id="SSF53474">
    <property type="entry name" value="alpha/beta-Hydrolases"/>
    <property type="match status" value="1"/>
</dbReference>
<evidence type="ECO:0000313" key="5">
    <source>
        <dbReference type="EMBL" id="AOA60019.1"/>
    </source>
</evidence>
<dbReference type="STRING" id="1789224.BFG52_14365"/>
<dbReference type="InterPro" id="IPR000801">
    <property type="entry name" value="Esterase-like"/>
</dbReference>
<feature type="signal peptide" evidence="4">
    <location>
        <begin position="1"/>
        <end position="27"/>
    </location>
</feature>
<protein>
    <recommendedName>
        <fullName evidence="7">Alpha/beta hydrolase</fullName>
    </recommendedName>
</protein>
<dbReference type="AlphaFoldDB" id="A0A1B2M4C5"/>
<dbReference type="GO" id="GO:0016788">
    <property type="term" value="F:hydrolase activity, acting on ester bonds"/>
    <property type="evidence" value="ECO:0007669"/>
    <property type="project" value="TreeGrafter"/>
</dbReference>
<dbReference type="InterPro" id="IPR029058">
    <property type="entry name" value="AB_hydrolase_fold"/>
</dbReference>
<dbReference type="KEGG" id="ala:BFG52_14365"/>
<evidence type="ECO:0000256" key="3">
    <source>
        <dbReference type="SAM" id="MobiDB-lite"/>
    </source>
</evidence>
<evidence type="ECO:0000256" key="1">
    <source>
        <dbReference type="ARBA" id="ARBA00005622"/>
    </source>
</evidence>
<dbReference type="EMBL" id="CP016895">
    <property type="protein sequence ID" value="AOA60019.1"/>
    <property type="molecule type" value="Genomic_DNA"/>
</dbReference>
<evidence type="ECO:0000256" key="4">
    <source>
        <dbReference type="SAM" id="SignalP"/>
    </source>
</evidence>
<reference evidence="5 6" key="1">
    <citation type="submission" date="2016-08" db="EMBL/GenBank/DDBJ databases">
        <authorList>
            <person name="Seilhamer J.J."/>
        </authorList>
    </citation>
    <scope>NUCLEOTIDE SEQUENCE [LARGE SCALE GENOMIC DNA]</scope>
    <source>
        <strain evidence="5 6">BRTC-1</strain>
    </source>
</reference>